<dbReference type="eggNOG" id="ENOG50318XR">
    <property type="taxonomic scope" value="Bacteria"/>
</dbReference>
<reference evidence="1 2" key="1">
    <citation type="submission" date="2017-04" db="EMBL/GenBank/DDBJ databases">
        <title>Complete genome sequence of the Campylobacter cuniculorum type strain LMG24588.</title>
        <authorList>
            <person name="Miller W.G."/>
            <person name="Yee E."/>
            <person name="Revez J."/>
            <person name="Bono J.L."/>
            <person name="Rossi M."/>
        </authorList>
    </citation>
    <scope>NUCLEOTIDE SEQUENCE [LARGE SCALE GENOMIC DNA]</scope>
    <source>
        <strain evidence="1 2">LMG 24588</strain>
    </source>
</reference>
<dbReference type="Proteomes" id="UP000192902">
    <property type="component" value="Chromosome"/>
</dbReference>
<dbReference type="RefSeq" id="WP_027306183.1">
    <property type="nucleotide sequence ID" value="NZ_CP020867.1"/>
</dbReference>
<dbReference type="EMBL" id="CP020867">
    <property type="protein sequence ID" value="ARJ56364.1"/>
    <property type="molecule type" value="Genomic_DNA"/>
</dbReference>
<proteinExistence type="predicted"/>
<gene>
    <name evidence="1" type="ORF">CCUN_0746</name>
</gene>
<organism evidence="1 2">
    <name type="scientific">Campylobacter cuniculorum DSM 23162 = LMG 24588</name>
    <dbReference type="NCBI Taxonomy" id="1121267"/>
    <lineage>
        <taxon>Bacteria</taxon>
        <taxon>Pseudomonadati</taxon>
        <taxon>Campylobacterota</taxon>
        <taxon>Epsilonproteobacteria</taxon>
        <taxon>Campylobacterales</taxon>
        <taxon>Campylobacteraceae</taxon>
        <taxon>Campylobacter</taxon>
    </lineage>
</organism>
<dbReference type="OrthoDB" id="5354443at2"/>
<evidence type="ECO:0000313" key="2">
    <source>
        <dbReference type="Proteomes" id="UP000192902"/>
    </source>
</evidence>
<accession>A0A1W6BWB2</accession>
<name>A0A1W6BWB2_9BACT</name>
<dbReference type="Pfam" id="PF17437">
    <property type="entry name" value="DUF5416"/>
    <property type="match status" value="1"/>
</dbReference>
<sequence>MKVHFKGKSAEYEIEKSHFCAHAFVVKDKINERDGVNFITSNVDFLEFSDEHFSFDEIIKFLETSSDENTIIVDEFFEKDERNLKEKDLNSQKNHSNQNENFPCNEEEKVCNKQEKFQLTLAEYYSRIFGKNLFVKYTKEFEKNESFELSNVEKLEFFKDLEESEQELCFVKIEILNYDDSCDSISFNLELFPSGVSYKYGIYKNILRIILLGKMQNSELFAFLRSFIYKSKDKIIGEKIFTLTLNQNPFYKLKIKFIA</sequence>
<dbReference type="InterPro" id="IPR035393">
    <property type="entry name" value="DUF5416"/>
</dbReference>
<evidence type="ECO:0000313" key="1">
    <source>
        <dbReference type="EMBL" id="ARJ56364.1"/>
    </source>
</evidence>
<dbReference type="STRING" id="1121267.CCUN_0746"/>
<protein>
    <submittedName>
        <fullName evidence="1">Uncharacterized protein</fullName>
    </submittedName>
</protein>
<dbReference type="KEGG" id="ccun:CCUN_0746"/>
<dbReference type="AlphaFoldDB" id="A0A1W6BWB2"/>